<evidence type="ECO:0000259" key="1">
    <source>
        <dbReference type="Pfam" id="PF00144"/>
    </source>
</evidence>
<dbReference type="Gene3D" id="3.40.710.10">
    <property type="entry name" value="DD-peptidase/beta-lactamase superfamily"/>
    <property type="match status" value="2"/>
</dbReference>
<dbReference type="PANTHER" id="PTHR43319">
    <property type="entry name" value="BETA-LACTAMASE-RELATED"/>
    <property type="match status" value="1"/>
</dbReference>
<dbReference type="InterPro" id="IPR012338">
    <property type="entry name" value="Beta-lactam/transpept-like"/>
</dbReference>
<dbReference type="InterPro" id="IPR052907">
    <property type="entry name" value="Beta-lactamase/esterase"/>
</dbReference>
<protein>
    <submittedName>
        <fullName evidence="2">Beta-lactamase family protein</fullName>
    </submittedName>
</protein>
<dbReference type="Proteomes" id="UP000683310">
    <property type="component" value="Chromosome"/>
</dbReference>
<evidence type="ECO:0000313" key="2">
    <source>
        <dbReference type="EMBL" id="QVI20316.1"/>
    </source>
</evidence>
<keyword evidence="3" id="KW-1185">Reference proteome</keyword>
<dbReference type="EMBL" id="CP074371">
    <property type="protein sequence ID" value="QVI20316.1"/>
    <property type="molecule type" value="Genomic_DNA"/>
</dbReference>
<dbReference type="RefSeq" id="WP_213556426.1">
    <property type="nucleotide sequence ID" value="NZ_JBHZDI010000026.1"/>
</dbReference>
<dbReference type="SUPFAM" id="SSF56601">
    <property type="entry name" value="beta-lactamase/transpeptidase-like"/>
    <property type="match status" value="1"/>
</dbReference>
<proteinExistence type="predicted"/>
<organism evidence="2 3">
    <name type="scientific">Nocardia tengchongensis</name>
    <dbReference type="NCBI Taxonomy" id="2055889"/>
    <lineage>
        <taxon>Bacteria</taxon>
        <taxon>Bacillati</taxon>
        <taxon>Actinomycetota</taxon>
        <taxon>Actinomycetes</taxon>
        <taxon>Mycobacteriales</taxon>
        <taxon>Nocardiaceae</taxon>
        <taxon>Nocardia</taxon>
    </lineage>
</organism>
<dbReference type="InterPro" id="IPR001466">
    <property type="entry name" value="Beta-lactam-related"/>
</dbReference>
<gene>
    <name evidence="2" type="ORF">KHQ06_29610</name>
</gene>
<dbReference type="PANTHER" id="PTHR43319:SF3">
    <property type="entry name" value="BETA-LACTAMASE-RELATED DOMAIN-CONTAINING PROTEIN"/>
    <property type="match status" value="1"/>
</dbReference>
<name>A0ABX8CK32_9NOCA</name>
<dbReference type="Pfam" id="PF00144">
    <property type="entry name" value="Beta-lactamase"/>
    <property type="match status" value="1"/>
</dbReference>
<feature type="domain" description="Beta-lactamase-related" evidence="1">
    <location>
        <begin position="22"/>
        <end position="138"/>
    </location>
</feature>
<reference evidence="2 3" key="1">
    <citation type="submission" date="2021-04" db="EMBL/GenBank/DDBJ databases">
        <title>Nocardia tengchongensis.</title>
        <authorList>
            <person name="Zhuang k."/>
            <person name="Ran Y."/>
            <person name="Li W."/>
        </authorList>
    </citation>
    <scope>NUCLEOTIDE SEQUENCE [LARGE SCALE GENOMIC DNA]</scope>
    <source>
        <strain evidence="2 3">CFH S0057</strain>
    </source>
</reference>
<accession>A0ABX8CK32</accession>
<sequence length="251" mass="26852">MPEPTTSAPTAGACDERFARLRELLTGYLDSGEELGAAIAVTVDGEPVVDIWGGWADTERTTPWQRDTITNVWSCTKTVTALAALVLVERGLLDVDAPVSRYWPEFAAAGKERVLVRHLLSHTSGVAAWNPPMTVPDMYDTPVVACGGEVDGVRLLSPRTIDLIFDTQSSGPDLVLGAPLRFGIGYGLPSPAAVHIPDRRVCFWGGWGGSLIAVDTERRATISYVMNKMGTGLLGNERTYAYASAAFAALG</sequence>
<evidence type="ECO:0000313" key="3">
    <source>
        <dbReference type="Proteomes" id="UP000683310"/>
    </source>
</evidence>